<sequence>MDWYKLALVPLTIAVMPLFFVSIWCGLAALIAIYALAARLANKDFDRQSRDRANAGMPIDKDADGSTKSARR</sequence>
<feature type="region of interest" description="Disordered" evidence="1">
    <location>
        <begin position="51"/>
        <end position="72"/>
    </location>
</feature>
<feature type="transmembrane region" description="Helical" evidence="2">
    <location>
        <begin position="6"/>
        <end position="37"/>
    </location>
</feature>
<gene>
    <name evidence="3" type="ORF">LZ536_03590</name>
</gene>
<feature type="compositionally biased region" description="Basic and acidic residues" evidence="1">
    <location>
        <begin position="51"/>
        <end position="65"/>
    </location>
</feature>
<evidence type="ECO:0008006" key="5">
    <source>
        <dbReference type="Google" id="ProtNLM"/>
    </source>
</evidence>
<name>A0ABT0RKL1_9SPHN</name>
<reference evidence="3" key="1">
    <citation type="submission" date="2022-05" db="EMBL/GenBank/DDBJ databases">
        <authorList>
            <person name="Jo J.-H."/>
            <person name="Im W.-T."/>
        </authorList>
    </citation>
    <scope>NUCLEOTIDE SEQUENCE</scope>
    <source>
        <strain evidence="3">SE158</strain>
    </source>
</reference>
<keyword evidence="2" id="KW-0812">Transmembrane</keyword>
<keyword evidence="2" id="KW-0472">Membrane</keyword>
<keyword evidence="2" id="KW-1133">Transmembrane helix</keyword>
<dbReference type="EMBL" id="JAMGBD010000001">
    <property type="protein sequence ID" value="MCL6682987.1"/>
    <property type="molecule type" value="Genomic_DNA"/>
</dbReference>
<proteinExistence type="predicted"/>
<evidence type="ECO:0000256" key="1">
    <source>
        <dbReference type="SAM" id="MobiDB-lite"/>
    </source>
</evidence>
<accession>A0ABT0RKL1</accession>
<comment type="caution">
    <text evidence="3">The sequence shown here is derived from an EMBL/GenBank/DDBJ whole genome shotgun (WGS) entry which is preliminary data.</text>
</comment>
<organism evidence="3 4">
    <name type="scientific">Sphingomonas alba</name>
    <dbReference type="NCBI Taxonomy" id="2908208"/>
    <lineage>
        <taxon>Bacteria</taxon>
        <taxon>Pseudomonadati</taxon>
        <taxon>Pseudomonadota</taxon>
        <taxon>Alphaproteobacteria</taxon>
        <taxon>Sphingomonadales</taxon>
        <taxon>Sphingomonadaceae</taxon>
        <taxon>Sphingomonas</taxon>
    </lineage>
</organism>
<dbReference type="Proteomes" id="UP001165363">
    <property type="component" value="Unassembled WGS sequence"/>
</dbReference>
<protein>
    <recommendedName>
        <fullName evidence="5">DUF3329 domain-containing protein</fullName>
    </recommendedName>
</protein>
<dbReference type="RefSeq" id="WP_249846921.1">
    <property type="nucleotide sequence ID" value="NZ_JAMGBD010000001.1"/>
</dbReference>
<evidence type="ECO:0000313" key="4">
    <source>
        <dbReference type="Proteomes" id="UP001165363"/>
    </source>
</evidence>
<keyword evidence="4" id="KW-1185">Reference proteome</keyword>
<evidence type="ECO:0000256" key="2">
    <source>
        <dbReference type="SAM" id="Phobius"/>
    </source>
</evidence>
<evidence type="ECO:0000313" key="3">
    <source>
        <dbReference type="EMBL" id="MCL6682987.1"/>
    </source>
</evidence>